<dbReference type="AlphaFoldDB" id="A0A7D6GYX8"/>
<dbReference type="RefSeq" id="WP_180840534.1">
    <property type="nucleotide sequence ID" value="NZ_CP059154.1"/>
</dbReference>
<proteinExistence type="predicted"/>
<dbReference type="InterPro" id="IPR046157">
    <property type="entry name" value="DUF6159"/>
</dbReference>
<dbReference type="EMBL" id="CP059154">
    <property type="protein sequence ID" value="QLK25345.1"/>
    <property type="molecule type" value="Genomic_DNA"/>
</dbReference>
<organism evidence="2 3">
    <name type="scientific">Natrinema zhouii</name>
    <dbReference type="NCBI Taxonomy" id="1710539"/>
    <lineage>
        <taxon>Archaea</taxon>
        <taxon>Methanobacteriati</taxon>
        <taxon>Methanobacteriota</taxon>
        <taxon>Stenosarchaea group</taxon>
        <taxon>Halobacteria</taxon>
        <taxon>Halobacteriales</taxon>
        <taxon>Natrialbaceae</taxon>
        <taxon>Natrinema</taxon>
    </lineage>
</organism>
<keyword evidence="3" id="KW-1185">Reference proteome</keyword>
<feature type="transmembrane region" description="Helical" evidence="1">
    <location>
        <begin position="219"/>
        <end position="242"/>
    </location>
</feature>
<dbReference type="Proteomes" id="UP000510869">
    <property type="component" value="Chromosome"/>
</dbReference>
<accession>A0A7D6GYX8</accession>
<keyword evidence="1" id="KW-0472">Membrane</keyword>
<evidence type="ECO:0000256" key="1">
    <source>
        <dbReference type="SAM" id="Phobius"/>
    </source>
</evidence>
<evidence type="ECO:0000313" key="3">
    <source>
        <dbReference type="Proteomes" id="UP000510869"/>
    </source>
</evidence>
<gene>
    <name evidence="2" type="ORF">HYG81_14805</name>
</gene>
<feature type="transmembrane region" description="Helical" evidence="1">
    <location>
        <begin position="64"/>
        <end position="85"/>
    </location>
</feature>
<protein>
    <submittedName>
        <fullName evidence="2">Uncharacterized protein</fullName>
    </submittedName>
</protein>
<keyword evidence="1" id="KW-1133">Transmembrane helix</keyword>
<dbReference type="OrthoDB" id="163788at2157"/>
<keyword evidence="1" id="KW-0812">Transmembrane</keyword>
<dbReference type="GeneID" id="56144500"/>
<dbReference type="KEGG" id="nay:HYG81_14805"/>
<dbReference type="Pfam" id="PF19656">
    <property type="entry name" value="DUF6159"/>
    <property type="match status" value="1"/>
</dbReference>
<feature type="transmembrane region" description="Helical" evidence="1">
    <location>
        <begin position="184"/>
        <end position="213"/>
    </location>
</feature>
<feature type="transmembrane region" description="Helical" evidence="1">
    <location>
        <begin position="25"/>
        <end position="52"/>
    </location>
</feature>
<reference evidence="2 3" key="1">
    <citation type="submission" date="2020-07" db="EMBL/GenBank/DDBJ databases">
        <title>Natrinema (YPL30) sp. nov. and Haloterrigena xxxxxx (YPL8) sp. nov., isolated from a salt mine.</title>
        <authorList>
            <person name="Cui H."/>
        </authorList>
    </citation>
    <scope>NUCLEOTIDE SEQUENCE [LARGE SCALE GENOMIC DNA]</scope>
    <source>
        <strain evidence="2 3">YPL13</strain>
    </source>
</reference>
<name>A0A7D6GYX8_9EURY</name>
<sequence>MFDRFRRGLAVIDASLDVFRERPRLAVLPLLSLAVIGSAYTVGAVAGLHYGLVDAVFTNRLVKYGVIFAGLAISSSVGIFFNAAVVHCATRQFAGEEPTVRDGLAAAWAVRGRIAKWGLLSATVGTLLSVLNDNVPGVGTLTRSILDLTWGLLTFFVVPVIVTDRTDALRSDLRRSGDAFARTWGESVTVTFGIGLALLPVALIGVCLLAVAYLSATGIAAYLMGAIGGLLLVAAIAVTQVLGMIVRAALYRYATTGEPVGPLEALSPDDIFSE</sequence>
<evidence type="ECO:0000313" key="2">
    <source>
        <dbReference type="EMBL" id="QLK25345.1"/>
    </source>
</evidence>